<comment type="similarity">
    <text evidence="1 2">Belongs to the ArsC family.</text>
</comment>
<dbReference type="KEGG" id="hba:Hbal_0270"/>
<dbReference type="InterPro" id="IPR006660">
    <property type="entry name" value="Arsenate_reductase-like"/>
</dbReference>
<proteinExistence type="inferred from homology"/>
<dbReference type="OrthoDB" id="9790554at2"/>
<reference evidence="4" key="1">
    <citation type="journal article" date="2011" name="J. Bacteriol.">
        <title>Genome sequences of eight morphologically diverse alphaproteobacteria.</title>
        <authorList>
            <consortium name="US DOE Joint Genome Institute"/>
            <person name="Brown P.J."/>
            <person name="Kysela D.T."/>
            <person name="Buechlein A."/>
            <person name="Hemmerich C."/>
            <person name="Brun Y.V."/>
        </authorList>
    </citation>
    <scope>NUCLEOTIDE SEQUENCE [LARGE SCALE GENOMIC DNA]</scope>
    <source>
        <strain evidence="4">ATCC 49814 / DSM 5838 / IFAM 1418</strain>
    </source>
</reference>
<evidence type="ECO:0000313" key="4">
    <source>
        <dbReference type="Proteomes" id="UP000002745"/>
    </source>
</evidence>
<evidence type="ECO:0000313" key="3">
    <source>
        <dbReference type="EMBL" id="ACT57972.1"/>
    </source>
</evidence>
<dbReference type="InterPro" id="IPR036249">
    <property type="entry name" value="Thioredoxin-like_sf"/>
</dbReference>
<sequence>MTYILLTNPACSTCRNGLALLQENGIEPTLRKYMNVSEQLSVEELRDIAKKLGNVSPKAFARPKNIQAEGLDPDMDDDAMFAAMAENPKFIQRPILIKGDEARLGRPIEKMLELI</sequence>
<dbReference type="SUPFAM" id="SSF52833">
    <property type="entry name" value="Thioredoxin-like"/>
    <property type="match status" value="1"/>
</dbReference>
<accession>C6XLR6</accession>
<dbReference type="STRING" id="582402.Hbal_0270"/>
<dbReference type="EMBL" id="CP001678">
    <property type="protein sequence ID" value="ACT57972.1"/>
    <property type="molecule type" value="Genomic_DNA"/>
</dbReference>
<dbReference type="PANTHER" id="PTHR30041:SF4">
    <property type="entry name" value="ARSENATE REDUCTASE"/>
    <property type="match status" value="1"/>
</dbReference>
<name>C6XLR6_HIRBI</name>
<organism evidence="3 4">
    <name type="scientific">Hirschia baltica (strain ATCC 49814 / DSM 5838 / IFAM 1418)</name>
    <dbReference type="NCBI Taxonomy" id="582402"/>
    <lineage>
        <taxon>Bacteria</taxon>
        <taxon>Pseudomonadati</taxon>
        <taxon>Pseudomonadota</taxon>
        <taxon>Alphaproteobacteria</taxon>
        <taxon>Hyphomonadales</taxon>
        <taxon>Hyphomonadaceae</taxon>
        <taxon>Hirschia</taxon>
    </lineage>
</organism>
<dbReference type="Proteomes" id="UP000002745">
    <property type="component" value="Chromosome"/>
</dbReference>
<dbReference type="HOGENOM" id="CLU_116644_0_1_5"/>
<dbReference type="PROSITE" id="PS51353">
    <property type="entry name" value="ARSC"/>
    <property type="match status" value="1"/>
</dbReference>
<keyword evidence="4" id="KW-1185">Reference proteome</keyword>
<dbReference type="PANTHER" id="PTHR30041">
    <property type="entry name" value="ARSENATE REDUCTASE"/>
    <property type="match status" value="1"/>
</dbReference>
<dbReference type="eggNOG" id="COG1393">
    <property type="taxonomic scope" value="Bacteria"/>
</dbReference>
<evidence type="ECO:0000256" key="1">
    <source>
        <dbReference type="ARBA" id="ARBA00007198"/>
    </source>
</evidence>
<dbReference type="Gene3D" id="3.40.30.10">
    <property type="entry name" value="Glutaredoxin"/>
    <property type="match status" value="1"/>
</dbReference>
<dbReference type="AlphaFoldDB" id="C6XLR6"/>
<dbReference type="Pfam" id="PF03960">
    <property type="entry name" value="ArsC"/>
    <property type="match status" value="1"/>
</dbReference>
<protein>
    <submittedName>
        <fullName evidence="3">Arsenate reductase and related</fullName>
    </submittedName>
</protein>
<gene>
    <name evidence="3" type="ordered locus">Hbal_0270</name>
</gene>
<dbReference type="RefSeq" id="WP_012778130.1">
    <property type="nucleotide sequence ID" value="NC_012982.1"/>
</dbReference>
<evidence type="ECO:0000256" key="2">
    <source>
        <dbReference type="PROSITE-ProRule" id="PRU01282"/>
    </source>
</evidence>